<comment type="caution">
    <text evidence="1">The sequence shown here is derived from an EMBL/GenBank/DDBJ whole genome shotgun (WGS) entry which is preliminary data.</text>
</comment>
<reference evidence="1 2" key="1">
    <citation type="journal article" date="2018" name="IMA Fungus">
        <title>IMA Genome-F 9: Draft genome sequence of Annulohypoxylon stygium, Aspergillus mulundensis, Berkeleyomyces basicola (syn. Thielaviopsis basicola), Ceratocystis smalleyi, two Cercospora beticola strains, Coleophoma cylindrospora, Fusarium fracticaudum, Phialophora cf. hyalina, and Morchella septimelata.</title>
        <authorList>
            <person name="Wingfield B.D."/>
            <person name="Bills G.F."/>
            <person name="Dong Y."/>
            <person name="Huang W."/>
            <person name="Nel W.J."/>
            <person name="Swalarsk-Parry B.S."/>
            <person name="Vaghefi N."/>
            <person name="Wilken P.M."/>
            <person name="An Z."/>
            <person name="de Beer Z.W."/>
            <person name="De Vos L."/>
            <person name="Chen L."/>
            <person name="Duong T.A."/>
            <person name="Gao Y."/>
            <person name="Hammerbacher A."/>
            <person name="Kikkert J.R."/>
            <person name="Li Y."/>
            <person name="Li H."/>
            <person name="Li K."/>
            <person name="Li Q."/>
            <person name="Liu X."/>
            <person name="Ma X."/>
            <person name="Naidoo K."/>
            <person name="Pethybridge S.J."/>
            <person name="Sun J."/>
            <person name="Steenkamp E.T."/>
            <person name="van der Nest M.A."/>
            <person name="van Wyk S."/>
            <person name="Wingfield M.J."/>
            <person name="Xiong C."/>
            <person name="Yue Q."/>
            <person name="Zhang X."/>
        </authorList>
    </citation>
    <scope>NUCLEOTIDE SEQUENCE [LARGE SCALE GENOMIC DNA]</scope>
    <source>
        <strain evidence="1 2">BP5796</strain>
    </source>
</reference>
<name>A0A3D8QIM5_9HELO</name>
<dbReference type="OrthoDB" id="3565018at2759"/>
<proteinExistence type="predicted"/>
<gene>
    <name evidence="1" type="ORF">BP5796_11575</name>
</gene>
<keyword evidence="2" id="KW-1185">Reference proteome</keyword>
<dbReference type="AlphaFoldDB" id="A0A3D8QIM5"/>
<evidence type="ECO:0000313" key="1">
    <source>
        <dbReference type="EMBL" id="RDW61683.1"/>
    </source>
</evidence>
<evidence type="ECO:0000313" key="2">
    <source>
        <dbReference type="Proteomes" id="UP000256328"/>
    </source>
</evidence>
<protein>
    <submittedName>
        <fullName evidence="1">Uncharacterized protein</fullName>
    </submittedName>
</protein>
<dbReference type="Proteomes" id="UP000256328">
    <property type="component" value="Unassembled WGS sequence"/>
</dbReference>
<accession>A0A3D8QIM5</accession>
<dbReference type="EMBL" id="PDLN01000018">
    <property type="protein sequence ID" value="RDW61683.1"/>
    <property type="molecule type" value="Genomic_DNA"/>
</dbReference>
<sequence>MNKGCWNGWKWYVDFAILGLGHAWYNEPILTKLGFALIELAFCRTLPEIRKDQLHDTIEEKDSDFANLQTATAMLESGRLAREASQVYEDVVRVCIKHHYLGRSSSGPKGLGSKDPSFFDRAEESIIGPLSAEFVKSWAPR</sequence>
<organism evidence="1 2">
    <name type="scientific">Coleophoma crateriformis</name>
    <dbReference type="NCBI Taxonomy" id="565419"/>
    <lineage>
        <taxon>Eukaryota</taxon>
        <taxon>Fungi</taxon>
        <taxon>Dikarya</taxon>
        <taxon>Ascomycota</taxon>
        <taxon>Pezizomycotina</taxon>
        <taxon>Leotiomycetes</taxon>
        <taxon>Helotiales</taxon>
        <taxon>Dermateaceae</taxon>
        <taxon>Coleophoma</taxon>
    </lineage>
</organism>